<dbReference type="Pfam" id="PF00034">
    <property type="entry name" value="Cytochrom_C"/>
    <property type="match status" value="2"/>
</dbReference>
<dbReference type="PIRSF" id="PIRSF019225">
    <property type="entry name" value="Ubol_Cyt_c_Rdtase_Cyt_c_su_prd"/>
    <property type="match status" value="1"/>
</dbReference>
<protein>
    <submittedName>
        <fullName evidence="7">Cytochrome C</fullName>
    </submittedName>
</protein>
<gene>
    <name evidence="7" type="ORF">B9N62_02195</name>
</gene>
<dbReference type="Gene3D" id="1.10.760.10">
    <property type="entry name" value="Cytochrome c-like domain"/>
    <property type="match status" value="2"/>
</dbReference>
<keyword evidence="5" id="KW-0472">Membrane</keyword>
<comment type="caution">
    <text evidence="7">The sequence shown here is derived from an EMBL/GenBank/DDBJ whole genome shotgun (WGS) entry which is preliminary data.</text>
</comment>
<evidence type="ECO:0000256" key="2">
    <source>
        <dbReference type="ARBA" id="ARBA00022723"/>
    </source>
</evidence>
<evidence type="ECO:0000313" key="8">
    <source>
        <dbReference type="Proteomes" id="UP000195967"/>
    </source>
</evidence>
<keyword evidence="3 4" id="KW-0408">Iron</keyword>
<name>A0A1Y5MUV7_9BACT</name>
<reference evidence="7 8" key="1">
    <citation type="submission" date="2017-04" db="EMBL/GenBank/DDBJ databases">
        <title>Complete genome of Campylobacter concisus ATCC 33237T and draft genomes for an additional eight well characterized C. concisus strains.</title>
        <authorList>
            <person name="Cornelius A.J."/>
            <person name="Miller W.G."/>
            <person name="Lastovica A.J."/>
            <person name="On S.L."/>
            <person name="French N.P."/>
            <person name="Vandenberg O."/>
            <person name="Biggs P.J."/>
        </authorList>
    </citation>
    <scope>NUCLEOTIDE SEQUENCE [LARGE SCALE GENOMIC DNA]</scope>
    <source>
        <strain evidence="7 8">Lasto28.99</strain>
    </source>
</reference>
<dbReference type="SUPFAM" id="SSF46626">
    <property type="entry name" value="Cytochrome c"/>
    <property type="match status" value="2"/>
</dbReference>
<keyword evidence="2 4" id="KW-0479">Metal-binding</keyword>
<keyword evidence="5" id="KW-0812">Transmembrane</keyword>
<dbReference type="GO" id="GO:0009055">
    <property type="term" value="F:electron transfer activity"/>
    <property type="evidence" value="ECO:0007669"/>
    <property type="project" value="InterPro"/>
</dbReference>
<feature type="domain" description="Cytochrome c" evidence="6">
    <location>
        <begin position="103"/>
        <end position="210"/>
    </location>
</feature>
<evidence type="ECO:0000256" key="4">
    <source>
        <dbReference type="PROSITE-ProRule" id="PRU00433"/>
    </source>
</evidence>
<dbReference type="PROSITE" id="PS51007">
    <property type="entry name" value="CYTC"/>
    <property type="match status" value="2"/>
</dbReference>
<dbReference type="InterPro" id="IPR036909">
    <property type="entry name" value="Cyt_c-like_dom_sf"/>
</dbReference>
<dbReference type="EMBL" id="NDYO01000003">
    <property type="protein sequence ID" value="OUT12328.1"/>
    <property type="molecule type" value="Genomic_DNA"/>
</dbReference>
<feature type="domain" description="Cytochrome c" evidence="6">
    <location>
        <begin position="217"/>
        <end position="310"/>
    </location>
</feature>
<organism evidence="7 8">
    <name type="scientific">Campylobacter concisus</name>
    <dbReference type="NCBI Taxonomy" id="199"/>
    <lineage>
        <taxon>Bacteria</taxon>
        <taxon>Pseudomonadati</taxon>
        <taxon>Campylobacterota</taxon>
        <taxon>Epsilonproteobacteria</taxon>
        <taxon>Campylobacterales</taxon>
        <taxon>Campylobacteraceae</taxon>
        <taxon>Campylobacter</taxon>
    </lineage>
</organism>
<dbReference type="RefSeq" id="WP_087584175.1">
    <property type="nucleotide sequence ID" value="NZ_CABMKR010000003.1"/>
</dbReference>
<keyword evidence="5" id="KW-1133">Transmembrane helix</keyword>
<dbReference type="InterPro" id="IPR021195">
    <property type="entry name" value="Ubol_Cyt_c_Rdtase_Cyt_c_su_prd"/>
</dbReference>
<evidence type="ECO:0000256" key="3">
    <source>
        <dbReference type="ARBA" id="ARBA00023004"/>
    </source>
</evidence>
<sequence length="347" mass="38474">MKELKIFAIVVILSGVLYWGIEPYAHTKLHPHTANAEYNFSKEDTDYAKHFLEQKKVALETAKASGNKASIDAATKDVEVAQKILDDYTAFWNDINSIDLTKGDATKGADTFVAAGCTGCHGIEAAGMPAGMDAETASQSFGVVPPDLSTAGKIYDDKFLAALIKNPTMALKLTHKFNDEHPFPMTAFMGTGGDINVETADIVAYLKKVSADYEKANNKITEEKVFADACQRCHDIKYDKKYAFSNKVSLTAYMGSNPPDLSMMIRSKGDEYLHKFINDTQKMLPGTAMPRVGLNKAAEDDVVAYIQKVGDKKKAERESTGLYVMIYFFILGIFAWLWKRKVWSELH</sequence>
<dbReference type="GO" id="GO:0020037">
    <property type="term" value="F:heme binding"/>
    <property type="evidence" value="ECO:0007669"/>
    <property type="project" value="InterPro"/>
</dbReference>
<dbReference type="AlphaFoldDB" id="A0A1Y5MUV7"/>
<feature type="transmembrane region" description="Helical" evidence="5">
    <location>
        <begin position="6"/>
        <end position="25"/>
    </location>
</feature>
<accession>A0A1Y5MUV7</accession>
<evidence type="ECO:0000256" key="1">
    <source>
        <dbReference type="ARBA" id="ARBA00022617"/>
    </source>
</evidence>
<feature type="transmembrane region" description="Helical" evidence="5">
    <location>
        <begin position="320"/>
        <end position="338"/>
    </location>
</feature>
<dbReference type="InterPro" id="IPR009056">
    <property type="entry name" value="Cyt_c-like_dom"/>
</dbReference>
<evidence type="ECO:0000313" key="7">
    <source>
        <dbReference type="EMBL" id="OUT12328.1"/>
    </source>
</evidence>
<keyword evidence="1 4" id="KW-0349">Heme</keyword>
<evidence type="ECO:0000259" key="6">
    <source>
        <dbReference type="PROSITE" id="PS51007"/>
    </source>
</evidence>
<dbReference type="Proteomes" id="UP000195967">
    <property type="component" value="Unassembled WGS sequence"/>
</dbReference>
<proteinExistence type="predicted"/>
<evidence type="ECO:0000256" key="5">
    <source>
        <dbReference type="SAM" id="Phobius"/>
    </source>
</evidence>
<dbReference type="GO" id="GO:0046872">
    <property type="term" value="F:metal ion binding"/>
    <property type="evidence" value="ECO:0007669"/>
    <property type="project" value="UniProtKB-KW"/>
</dbReference>